<dbReference type="EMBL" id="MTEJ01000520">
    <property type="protein sequence ID" value="OQX02061.1"/>
    <property type="molecule type" value="Genomic_DNA"/>
</dbReference>
<comment type="caution">
    <text evidence="1">The sequence shown here is derived from an EMBL/GenBank/DDBJ whole genome shotgun (WGS) entry which is preliminary data.</text>
</comment>
<organism evidence="1 2">
    <name type="scientific">Thiothrix lacustris</name>
    <dbReference type="NCBI Taxonomy" id="525917"/>
    <lineage>
        <taxon>Bacteria</taxon>
        <taxon>Pseudomonadati</taxon>
        <taxon>Pseudomonadota</taxon>
        <taxon>Gammaproteobacteria</taxon>
        <taxon>Thiotrichales</taxon>
        <taxon>Thiotrichaceae</taxon>
        <taxon>Thiothrix</taxon>
    </lineage>
</organism>
<protein>
    <submittedName>
        <fullName evidence="1">Uncharacterized protein</fullName>
    </submittedName>
</protein>
<dbReference type="Proteomes" id="UP000192491">
    <property type="component" value="Unassembled WGS sequence"/>
</dbReference>
<evidence type="ECO:0000313" key="1">
    <source>
        <dbReference type="EMBL" id="OQX02061.1"/>
    </source>
</evidence>
<proteinExistence type="predicted"/>
<gene>
    <name evidence="1" type="ORF">BWK73_44025</name>
</gene>
<evidence type="ECO:0000313" key="2">
    <source>
        <dbReference type="Proteomes" id="UP000192491"/>
    </source>
</evidence>
<dbReference type="InterPro" id="IPR038691">
    <property type="entry name" value="ComJ_sf"/>
</dbReference>
<sequence length="155" mass="17478">MKYHYELFADYFQFYLQDEQIGEDLSNSWTENAIARMLATAIGTIGIGTVRNTHVPVTIELLESEPFPDLADWDHVTECSIDLPSGNVVVAGCMDYLPTAACIEVAPGLYRARIAYGSLDTLSEDGLDGDDHYRIQLWRGESAESQVLKQWKLWQ</sequence>
<dbReference type="Gene3D" id="2.60.34.30">
    <property type="entry name" value="Competence, DNA-entry nuclease inhibitor, ComJ"/>
    <property type="match status" value="1"/>
</dbReference>
<accession>A0A1Y1QBM9</accession>
<name>A0A1Y1QBM9_9GAMM</name>
<reference evidence="1 2" key="1">
    <citation type="submission" date="2017-01" db="EMBL/GenBank/DDBJ databases">
        <title>Novel large sulfur bacteria in the metagenomes of groundwater-fed chemosynthetic microbial mats in the Lake Huron basin.</title>
        <authorList>
            <person name="Sharrar A.M."/>
            <person name="Flood B.E."/>
            <person name="Bailey J.V."/>
            <person name="Jones D.S."/>
            <person name="Biddanda B."/>
            <person name="Ruberg S.A."/>
            <person name="Marcus D.N."/>
            <person name="Dick G.J."/>
        </authorList>
    </citation>
    <scope>NUCLEOTIDE SEQUENCE [LARGE SCALE GENOMIC DNA]</scope>
    <source>
        <strain evidence="1">A8</strain>
    </source>
</reference>
<dbReference type="AlphaFoldDB" id="A0A1Y1QBM9"/>